<accession>A0A6V7NNH0</accession>
<dbReference type="Pfam" id="PF13041">
    <property type="entry name" value="PPR_2"/>
    <property type="match status" value="2"/>
</dbReference>
<feature type="compositionally biased region" description="Polar residues" evidence="6">
    <location>
        <begin position="18"/>
        <end position="29"/>
    </location>
</feature>
<feature type="repeat" description="PPR" evidence="5">
    <location>
        <begin position="504"/>
        <end position="538"/>
    </location>
</feature>
<dbReference type="PANTHER" id="PTHR47939:SF2">
    <property type="entry name" value="OS03G0782900 PROTEIN"/>
    <property type="match status" value="1"/>
</dbReference>
<comment type="similarity">
    <text evidence="1">Belongs to the PPR family. P subfamily.</text>
</comment>
<reference evidence="7" key="1">
    <citation type="submission" date="2020-07" db="EMBL/GenBank/DDBJ databases">
        <authorList>
            <person name="Lin J."/>
        </authorList>
    </citation>
    <scope>NUCLEOTIDE SEQUENCE</scope>
</reference>
<proteinExistence type="inferred from homology"/>
<feature type="compositionally biased region" description="Low complexity" evidence="6">
    <location>
        <begin position="293"/>
        <end position="303"/>
    </location>
</feature>
<dbReference type="NCBIfam" id="TIGR00756">
    <property type="entry name" value="PPR"/>
    <property type="match status" value="5"/>
</dbReference>
<dbReference type="Gene3D" id="1.25.40.10">
    <property type="entry name" value="Tetratricopeptide repeat domain"/>
    <property type="match status" value="4"/>
</dbReference>
<dbReference type="PANTHER" id="PTHR47939">
    <property type="entry name" value="MEMBRANE-ASSOCIATED SALT-INDUCIBLE PROTEIN-LIKE"/>
    <property type="match status" value="1"/>
</dbReference>
<feature type="region of interest" description="Disordered" evidence="6">
    <location>
        <begin position="1"/>
        <end position="92"/>
    </location>
</feature>
<feature type="compositionally biased region" description="Low complexity" evidence="6">
    <location>
        <begin position="45"/>
        <end position="72"/>
    </location>
</feature>
<feature type="repeat" description="PPR" evidence="5">
    <location>
        <begin position="783"/>
        <end position="817"/>
    </location>
</feature>
<keyword evidence="4" id="KW-0809">Transit peptide</keyword>
<protein>
    <recommendedName>
        <fullName evidence="8">Pentatricopeptide repeat-containing protein</fullName>
    </recommendedName>
</protein>
<gene>
    <name evidence="7" type="ORF">CB5_LOCUS3372</name>
</gene>
<feature type="region of interest" description="Disordered" evidence="6">
    <location>
        <begin position="293"/>
        <end position="326"/>
    </location>
</feature>
<feature type="repeat" description="PPR" evidence="5">
    <location>
        <begin position="713"/>
        <end position="747"/>
    </location>
</feature>
<dbReference type="Pfam" id="PF24068">
    <property type="entry name" value="TPD1_C"/>
    <property type="match status" value="1"/>
</dbReference>
<dbReference type="InterPro" id="IPR050667">
    <property type="entry name" value="PPR-containing_protein"/>
</dbReference>
<evidence type="ECO:0000313" key="7">
    <source>
        <dbReference type="EMBL" id="CAD1820161.1"/>
    </source>
</evidence>
<dbReference type="InterPro" id="IPR040361">
    <property type="entry name" value="TPD1"/>
</dbReference>
<feature type="compositionally biased region" description="Pro residues" evidence="6">
    <location>
        <begin position="304"/>
        <end position="325"/>
    </location>
</feature>
<evidence type="ECO:0000256" key="6">
    <source>
        <dbReference type="SAM" id="MobiDB-lite"/>
    </source>
</evidence>
<evidence type="ECO:0008006" key="8">
    <source>
        <dbReference type="Google" id="ProtNLM"/>
    </source>
</evidence>
<dbReference type="Pfam" id="PF01535">
    <property type="entry name" value="PPR"/>
    <property type="match status" value="1"/>
</dbReference>
<feature type="compositionally biased region" description="Pro residues" evidence="6">
    <location>
        <begin position="74"/>
        <end position="92"/>
    </location>
</feature>
<keyword evidence="2" id="KW-0732">Signal</keyword>
<dbReference type="PROSITE" id="PS51375">
    <property type="entry name" value="PPR"/>
    <property type="match status" value="5"/>
</dbReference>
<dbReference type="EMBL" id="LR862140">
    <property type="protein sequence ID" value="CAD1820161.1"/>
    <property type="molecule type" value="Genomic_DNA"/>
</dbReference>
<evidence type="ECO:0000256" key="3">
    <source>
        <dbReference type="ARBA" id="ARBA00022737"/>
    </source>
</evidence>
<dbReference type="InterPro" id="IPR002885">
    <property type="entry name" value="PPR_rpt"/>
</dbReference>
<evidence type="ECO:0000256" key="4">
    <source>
        <dbReference type="ARBA" id="ARBA00022946"/>
    </source>
</evidence>
<evidence type="ECO:0000256" key="2">
    <source>
        <dbReference type="ARBA" id="ARBA00022729"/>
    </source>
</evidence>
<name>A0A6V7NNH0_ANACO</name>
<sequence>MAAAARRLAGTVLAASKPSRSSPFPSLDQTLRHLPPPTSPPLSSPPRSTRTSSAAAPSPPRSSAAPRSARLRPGPRPLPRPPPLPLPPRSAPPRPPILSLLAHARARRVPLLPSSYHLAVAALLASDAPREALALFDLATSDAAAADLPGDLYNSLLAAASDSLAIARKVFDRMLERGVAFKDVGFGCFIGFAQCTLSNIIVSQSKTGKIVEGKPEYEVVVSNNCICSQSEVRVDCKGFSTVEDVDPNVFRQDGDDRCTVHNGLPVFEDDPIKFNYAWENPYPIFPWPPLRAASPAPSSQRPSPRAPPLPLPRPNPPPPPPPRPLPSLVAAAIDPHLLRRRPLAAALFRCAARRPGFAPDPDPYHALLRSLSLPPPRPRARPILSLLAHARARRVPLLPASYHLAVAALLASDAPREALALFDLATSDAAAADLPGDLYNSLLAAASDSLAIARKVFDRMLERGVAFKDVGFGCFIGKLCRSEVLDEVLGLVDKIKARTEGINGSIMAALIVDGLCRTGRIEEAWRALEELRMRGWKPDFIAYRIVSEGFRLADRKDETATILKQKRKLGVAPRENDYKEFILSLVSESRIHEAKDIGEAIVLGDFPIEVDVLNALIGSVSAVDVDSALLFCNYMIEKEKFPSLKALSNFSKNLCKNGKGEEMWSILRALLDEGFFASVDQYHVAVSFLCEAGKVREAYDVLKEMKKKGLDPDILSYNSLIEACCRDDLLRPAKKLWDEMFINGCCANLQTYNILIGKFLEVGEVEEALRLFHLMFGRGVRPDKVTYTMLISMLCREKRSQQAIEIFNKSVDQDAKLASVILSTLILSLCKEGNLVAASDVLSSVPSHIENFDSHVILLKSLTDAREVEMAIEHIKWIRNNCGFKLQKTLSELMASLSTTPNFESVLKLLQGMHAEGLLFDDGPWINFTRSSEKVIPHSALAQAQRIQSSDRLCCFNAVTRTLNHFHLEYNFDLQIIRCSDKLCCFMCWYVDIHSLHLEYNFNF</sequence>
<evidence type="ECO:0000256" key="1">
    <source>
        <dbReference type="ARBA" id="ARBA00007626"/>
    </source>
</evidence>
<evidence type="ECO:0000256" key="5">
    <source>
        <dbReference type="PROSITE-ProRule" id="PRU00708"/>
    </source>
</evidence>
<organism evidence="7">
    <name type="scientific">Ananas comosus var. bracteatus</name>
    <name type="common">red pineapple</name>
    <dbReference type="NCBI Taxonomy" id="296719"/>
    <lineage>
        <taxon>Eukaryota</taxon>
        <taxon>Viridiplantae</taxon>
        <taxon>Streptophyta</taxon>
        <taxon>Embryophyta</taxon>
        <taxon>Tracheophyta</taxon>
        <taxon>Spermatophyta</taxon>
        <taxon>Magnoliopsida</taxon>
        <taxon>Liliopsida</taxon>
        <taxon>Poales</taxon>
        <taxon>Bromeliaceae</taxon>
        <taxon>Bromelioideae</taxon>
        <taxon>Ananas</taxon>
    </lineage>
</organism>
<feature type="repeat" description="PPR" evidence="5">
    <location>
        <begin position="748"/>
        <end position="782"/>
    </location>
</feature>
<dbReference type="AlphaFoldDB" id="A0A6V7NNH0"/>
<feature type="repeat" description="PPR" evidence="5">
    <location>
        <begin position="678"/>
        <end position="712"/>
    </location>
</feature>
<feature type="compositionally biased region" description="Pro residues" evidence="6">
    <location>
        <begin position="34"/>
        <end position="44"/>
    </location>
</feature>
<dbReference type="InterPro" id="IPR011990">
    <property type="entry name" value="TPR-like_helical_dom_sf"/>
</dbReference>
<keyword evidence="3" id="KW-0677">Repeat</keyword>